<evidence type="ECO:0000313" key="4">
    <source>
        <dbReference type="Proteomes" id="UP000592181"/>
    </source>
</evidence>
<dbReference type="Gene3D" id="3.40.50.2020">
    <property type="match status" value="1"/>
</dbReference>
<dbReference type="SUPFAM" id="SSF53271">
    <property type="entry name" value="PRTase-like"/>
    <property type="match status" value="1"/>
</dbReference>
<keyword evidence="3" id="KW-0328">Glycosyltransferase</keyword>
<evidence type="ECO:0000256" key="1">
    <source>
        <dbReference type="ARBA" id="ARBA00008007"/>
    </source>
</evidence>
<keyword evidence="4" id="KW-1185">Reference proteome</keyword>
<comment type="similarity">
    <text evidence="1">Belongs to the ComF/GntX family.</text>
</comment>
<dbReference type="CDD" id="cd06223">
    <property type="entry name" value="PRTases_typeI"/>
    <property type="match status" value="1"/>
</dbReference>
<accession>A0A852X2W4</accession>
<sequence length="244" mass="24666">MDGSGSSLLAAVELVVPLTCAGCGCPGALLCAGCRDELARAALPPVPVHPRPPPPGWPGCHAMLTYAGVGARLVRSAKDGERRDLLPVLGRLLSEPVRRAIEQLGPGPAVLVPAPSSAANRRRRGDAPVETMVRRAARRLDGEPAVRPLLRPGRVVADQAGLGAAARRGNLDGALRVAGGADVRGSRLVVVDDVVTSGATLAEARRVLLAAGAGEVTLAALAATPWRGGAAGSGGNLSPTRSGD</sequence>
<dbReference type="Pfam" id="PF00156">
    <property type="entry name" value="Pribosyltran"/>
    <property type="match status" value="1"/>
</dbReference>
<reference evidence="3 4" key="1">
    <citation type="submission" date="2020-07" db="EMBL/GenBank/DDBJ databases">
        <title>Sequencing the genomes of 1000 actinobacteria strains.</title>
        <authorList>
            <person name="Klenk H.-P."/>
        </authorList>
    </citation>
    <scope>NUCLEOTIDE SEQUENCE [LARGE SCALE GENOMIC DNA]</scope>
    <source>
        <strain evidence="3 4">DSM 24723</strain>
    </source>
</reference>
<gene>
    <name evidence="3" type="ORF">BJY28_000079</name>
</gene>
<name>A0A852X2W4_9MICO</name>
<dbReference type="PANTHER" id="PTHR47505:SF1">
    <property type="entry name" value="DNA UTILIZATION PROTEIN YHGH"/>
    <property type="match status" value="1"/>
</dbReference>
<dbReference type="PANTHER" id="PTHR47505">
    <property type="entry name" value="DNA UTILIZATION PROTEIN YHGH"/>
    <property type="match status" value="1"/>
</dbReference>
<feature type="domain" description="Phosphoribosyltransferase" evidence="2">
    <location>
        <begin position="179"/>
        <end position="224"/>
    </location>
</feature>
<organism evidence="3 4">
    <name type="scientific">Janibacter alkaliphilus</name>
    <dbReference type="NCBI Taxonomy" id="1069963"/>
    <lineage>
        <taxon>Bacteria</taxon>
        <taxon>Bacillati</taxon>
        <taxon>Actinomycetota</taxon>
        <taxon>Actinomycetes</taxon>
        <taxon>Micrococcales</taxon>
        <taxon>Intrasporangiaceae</taxon>
        <taxon>Janibacter</taxon>
    </lineage>
</organism>
<evidence type="ECO:0000259" key="2">
    <source>
        <dbReference type="Pfam" id="PF00156"/>
    </source>
</evidence>
<keyword evidence="3" id="KW-0808">Transferase</keyword>
<comment type="caution">
    <text evidence="3">The sequence shown here is derived from an EMBL/GenBank/DDBJ whole genome shotgun (WGS) entry which is preliminary data.</text>
</comment>
<dbReference type="EMBL" id="JACBZX010000001">
    <property type="protein sequence ID" value="NYG35610.1"/>
    <property type="molecule type" value="Genomic_DNA"/>
</dbReference>
<dbReference type="InterPro" id="IPR051910">
    <property type="entry name" value="ComF/GntX_DNA_util-trans"/>
</dbReference>
<dbReference type="Proteomes" id="UP000592181">
    <property type="component" value="Unassembled WGS sequence"/>
</dbReference>
<dbReference type="InterPro" id="IPR029057">
    <property type="entry name" value="PRTase-like"/>
</dbReference>
<dbReference type="RefSeq" id="WP_179461254.1">
    <property type="nucleotide sequence ID" value="NZ_JACBZX010000001.1"/>
</dbReference>
<dbReference type="GO" id="GO:0016757">
    <property type="term" value="F:glycosyltransferase activity"/>
    <property type="evidence" value="ECO:0007669"/>
    <property type="project" value="UniProtKB-KW"/>
</dbReference>
<proteinExistence type="inferred from homology"/>
<dbReference type="InterPro" id="IPR000836">
    <property type="entry name" value="PRTase_dom"/>
</dbReference>
<protein>
    <submittedName>
        <fullName evidence="3">Putative amidophosphoribosyltransferase</fullName>
    </submittedName>
</protein>
<dbReference type="AlphaFoldDB" id="A0A852X2W4"/>
<evidence type="ECO:0000313" key="3">
    <source>
        <dbReference type="EMBL" id="NYG35610.1"/>
    </source>
</evidence>